<comment type="caution">
    <text evidence="6">The sequence shown here is derived from an EMBL/GenBank/DDBJ whole genome shotgun (WGS) entry which is preliminary data.</text>
</comment>
<evidence type="ECO:0000256" key="2">
    <source>
        <dbReference type="ARBA" id="ARBA00022553"/>
    </source>
</evidence>
<dbReference type="Gene3D" id="3.40.47.10">
    <property type="match status" value="1"/>
</dbReference>
<dbReference type="Pfam" id="PF00109">
    <property type="entry name" value="ketoacyl-synt"/>
    <property type="match status" value="1"/>
</dbReference>
<evidence type="ECO:0000313" key="6">
    <source>
        <dbReference type="EMBL" id="RSM87607.1"/>
    </source>
</evidence>
<dbReference type="Pfam" id="PF02801">
    <property type="entry name" value="Ketoacyl-synt_C"/>
    <property type="match status" value="1"/>
</dbReference>
<dbReference type="InterPro" id="IPR016039">
    <property type="entry name" value="Thiolase-like"/>
</dbReference>
<dbReference type="RefSeq" id="WP_125726486.1">
    <property type="nucleotide sequence ID" value="NZ_QHKI01000006.1"/>
</dbReference>
<dbReference type="InterPro" id="IPR049551">
    <property type="entry name" value="PKS_DH_C"/>
</dbReference>
<dbReference type="InterPro" id="IPR018201">
    <property type="entry name" value="Ketoacyl_synth_AS"/>
</dbReference>
<dbReference type="InterPro" id="IPR014031">
    <property type="entry name" value="Ketoacyl_synth_C"/>
</dbReference>
<name>A0A428ZHQ9_KIBAR</name>
<dbReference type="PROSITE" id="PS52004">
    <property type="entry name" value="KS3_2"/>
    <property type="match status" value="1"/>
</dbReference>
<sequence>MTETPAAIVGMAVVLPGADDLAGYWDNLVNGVDAIVDVPEHRWDRIFYRPADGSPVPPDVVYCHRGGFVDSSAFVDTTSFGIPPVSVSGTEPDQLIALHVAAAAVADAGGPDRLPDRDRVGVILGKGGYVAPAGLKFNQRVRGVHQLSKTLGELLPQLDDEALELIRRTYIEGLGTFRPESAIGLVSNLAASRIANRLDLRGPSYTVDGACASSLLAVDHAVRELASGRCDMVLAGGLHHTHDISFWSVFAQLQALSTSEVIRPFDSRADGTLIGEGTAVMVLKRLADAQRDGDRVYAVVRGVGVSSDGRGTSLVNPDSGGQVRAVAAAWRAAGLDPAVPGAIGLLEAHGTATPAGDTAELTTINSVFGGSQTGPAPVLGSVKSMIGHTMPAAGAAGMVKTALALYHRVQLPTLHCEHPHPLLAESGFRVLDEARDWQPGPVGIRRAGVNAFGFGGVNAHVVLEEAPGAGHPVPPRPLGRSPRAVRLDLGGALVSLKPATLAALRASLAVGVPTAEISPLPAPQSTEDGGWRAQLTVSTQNLPYLRDHCFFHQRPDWPDEADRWPVMPATTMMHIVLDLAEHAAGGSRVTSLRDVKFHQWLSAAPATEVTVLARPAGKSQVDVSLGEHARMVAGLAPDYPRPPEPWPADPDEKPVERDAQTLYTGRLMFHGPGFQGITRLTGMSDHHVRGQITAPAAPGALLDNCGQLLGFWVISHYTERSRVLPTGLDMMELFGPHPAPGTLVDCVVRINSVDSTWVTADIELTVDGRVWARMAGWRDRRFDNDPTTQLSETFPEYNTLSQPHPGGWVVLHERWDDLATRMLVVRNQLGTPERAAYESAPPRQRRHWLLRRVAAKDAVRRWLWDQGEGPIFPAEIELREQDGRLVAIGRHSREVPQLDISVAVTADTAVAAVRAAGSARPPGVAIATLDEHQDEGVVAHELVRQAAAVAHRADPAAAEVVAADGDTRAVAVPDSGRRRTRHVQTAVLPAVTGLVAEPRLVAWT</sequence>
<dbReference type="GO" id="GO:0004315">
    <property type="term" value="F:3-oxoacyl-[acyl-carrier-protein] synthase activity"/>
    <property type="evidence" value="ECO:0007669"/>
    <property type="project" value="InterPro"/>
</dbReference>
<dbReference type="SUPFAM" id="SSF54637">
    <property type="entry name" value="Thioesterase/thiol ester dehydrase-isomerase"/>
    <property type="match status" value="1"/>
</dbReference>
<evidence type="ECO:0000256" key="3">
    <source>
        <dbReference type="ARBA" id="ARBA00022679"/>
    </source>
</evidence>
<dbReference type="Gene3D" id="3.90.470.20">
    <property type="entry name" value="4'-phosphopantetheinyl transferase domain"/>
    <property type="match status" value="1"/>
</dbReference>
<evidence type="ECO:0000259" key="5">
    <source>
        <dbReference type="PROSITE" id="PS52004"/>
    </source>
</evidence>
<dbReference type="InterPro" id="IPR032821">
    <property type="entry name" value="PKS_assoc"/>
</dbReference>
<dbReference type="InterPro" id="IPR037143">
    <property type="entry name" value="4-PPantetheinyl_Trfase_dom_sf"/>
</dbReference>
<comment type="similarity">
    <text evidence="4">Belongs to the thiolase-like superfamily. Beta-ketoacyl-ACP synthases family.</text>
</comment>
<dbReference type="InterPro" id="IPR020841">
    <property type="entry name" value="PKS_Beta-ketoAc_synthase_dom"/>
</dbReference>
<dbReference type="OrthoDB" id="9778690at2"/>
<dbReference type="InterPro" id="IPR050091">
    <property type="entry name" value="PKS_NRPS_Biosynth_Enz"/>
</dbReference>
<feature type="domain" description="Ketosynthase family 3 (KS3)" evidence="5">
    <location>
        <begin position="3"/>
        <end position="465"/>
    </location>
</feature>
<dbReference type="Gene3D" id="3.10.129.110">
    <property type="entry name" value="Polyketide synthase dehydratase"/>
    <property type="match status" value="1"/>
</dbReference>
<keyword evidence="1" id="KW-0596">Phosphopantetheine</keyword>
<accession>A0A428ZHQ9</accession>
<evidence type="ECO:0000256" key="4">
    <source>
        <dbReference type="RuleBase" id="RU003694"/>
    </source>
</evidence>
<proteinExistence type="inferred from homology"/>
<dbReference type="PANTHER" id="PTHR43775">
    <property type="entry name" value="FATTY ACID SYNTHASE"/>
    <property type="match status" value="1"/>
</dbReference>
<dbReference type="Pfam" id="PF16197">
    <property type="entry name" value="KAsynt_C_assoc"/>
    <property type="match status" value="1"/>
</dbReference>
<evidence type="ECO:0000256" key="1">
    <source>
        <dbReference type="ARBA" id="ARBA00022450"/>
    </source>
</evidence>
<keyword evidence="3 4" id="KW-0808">Transferase</keyword>
<protein>
    <recommendedName>
        <fullName evidence="5">Ketosynthase family 3 (KS3) domain-containing protein</fullName>
    </recommendedName>
</protein>
<reference evidence="6 7" key="1">
    <citation type="submission" date="2018-05" db="EMBL/GenBank/DDBJ databases">
        <title>Evolution of GPA BGCs.</title>
        <authorList>
            <person name="Waglechner N."/>
            <person name="Wright G.D."/>
        </authorList>
    </citation>
    <scope>NUCLEOTIDE SEQUENCE [LARGE SCALE GENOMIC DNA]</scope>
    <source>
        <strain evidence="6 7">A82846</strain>
    </source>
</reference>
<dbReference type="Proteomes" id="UP000287547">
    <property type="component" value="Unassembled WGS sequence"/>
</dbReference>
<keyword evidence="2" id="KW-0597">Phosphoprotein</keyword>
<dbReference type="SMART" id="SM00825">
    <property type="entry name" value="PKS_KS"/>
    <property type="match status" value="1"/>
</dbReference>
<dbReference type="InterPro" id="IPR029069">
    <property type="entry name" value="HotDog_dom_sf"/>
</dbReference>
<evidence type="ECO:0000313" key="7">
    <source>
        <dbReference type="Proteomes" id="UP000287547"/>
    </source>
</evidence>
<dbReference type="GO" id="GO:0004312">
    <property type="term" value="F:fatty acid synthase activity"/>
    <property type="evidence" value="ECO:0007669"/>
    <property type="project" value="TreeGrafter"/>
</dbReference>
<dbReference type="InterPro" id="IPR014030">
    <property type="entry name" value="Ketoacyl_synth_N"/>
</dbReference>
<dbReference type="Pfam" id="PF14765">
    <property type="entry name" value="PS-DH"/>
    <property type="match status" value="1"/>
</dbReference>
<dbReference type="GO" id="GO:0000287">
    <property type="term" value="F:magnesium ion binding"/>
    <property type="evidence" value="ECO:0007669"/>
    <property type="project" value="InterPro"/>
</dbReference>
<dbReference type="EMBL" id="QHKI01000006">
    <property type="protein sequence ID" value="RSM87607.1"/>
    <property type="molecule type" value="Genomic_DNA"/>
</dbReference>
<dbReference type="SUPFAM" id="SSF56214">
    <property type="entry name" value="4'-phosphopantetheinyl transferase"/>
    <property type="match status" value="1"/>
</dbReference>
<dbReference type="CDD" id="cd00833">
    <property type="entry name" value="PKS"/>
    <property type="match status" value="1"/>
</dbReference>
<dbReference type="SUPFAM" id="SSF53901">
    <property type="entry name" value="Thiolase-like"/>
    <property type="match status" value="1"/>
</dbReference>
<dbReference type="GO" id="GO:0008897">
    <property type="term" value="F:holo-[acyl-carrier-protein] synthase activity"/>
    <property type="evidence" value="ECO:0007669"/>
    <property type="project" value="InterPro"/>
</dbReference>
<dbReference type="PROSITE" id="PS00606">
    <property type="entry name" value="KS3_1"/>
    <property type="match status" value="1"/>
</dbReference>
<dbReference type="AlphaFoldDB" id="A0A428ZHQ9"/>
<dbReference type="GO" id="GO:0006633">
    <property type="term" value="P:fatty acid biosynthetic process"/>
    <property type="evidence" value="ECO:0007669"/>
    <property type="project" value="InterPro"/>
</dbReference>
<organism evidence="6 7">
    <name type="scientific">Kibdelosporangium aridum</name>
    <dbReference type="NCBI Taxonomy" id="2030"/>
    <lineage>
        <taxon>Bacteria</taxon>
        <taxon>Bacillati</taxon>
        <taxon>Actinomycetota</taxon>
        <taxon>Actinomycetes</taxon>
        <taxon>Pseudonocardiales</taxon>
        <taxon>Pseudonocardiaceae</taxon>
        <taxon>Kibdelosporangium</taxon>
    </lineage>
</organism>
<dbReference type="InterPro" id="IPR042104">
    <property type="entry name" value="PKS_dehydratase_sf"/>
</dbReference>
<dbReference type="PANTHER" id="PTHR43775:SF37">
    <property type="entry name" value="SI:DKEY-61P9.11"/>
    <property type="match status" value="1"/>
</dbReference>
<gene>
    <name evidence="6" type="ORF">DMH04_10760</name>
</gene>